<evidence type="ECO:0000313" key="2">
    <source>
        <dbReference type="EMBL" id="KAJ7020731.1"/>
    </source>
</evidence>
<protein>
    <submittedName>
        <fullName evidence="2">Uncharacterized protein</fullName>
    </submittedName>
</protein>
<gene>
    <name evidence="2" type="ORF">C8F04DRAFT_1274648</name>
</gene>
<sequence>MLPNSPRKSLAEWRRTRDSAPQTQPQPPASRPPTEPPHRHTVDLLRNRDPNAALGAFDGRVAAFAEIRGEHYFVTTNTDYVPALPSLETPHAVYLRSDMRYGTDDPTLWPQQWTERYCHMPLIAKKGACADLAPMWWDPSPRDWVVGSAVTRGLGRLQPRRVSPLVDVVNKLVERCTQLRTGSSESLHPLFAELIQHILMWLEQLQSLPTTFPKMLFALTSLQREVLELDALYKYFTVYKDRMAKYAPGSAPSVAQCVGTFTTSPMVAQQLWAAGIPFWFLRPVHVFDAENILEVVPLLEPSFGLPDADAHGVGAPPALYSGNSTLAKIEAIHRAALYTPWYHDPFETGFDRDRSPSPPPIASSSAVIPQSDRGPQQQRPHARAPEQRPQQSQRYKPYPSKNKAPTRPPKDQRDKFVALTAPELPPPILCMVDALAQVDRAVAPYTRAAADTRYVLPEPALFANNNLPRRHKWLHHWKLLRDAFLFMLTQRPHLLSPQQWRDVLEGRLTKRGLPNSREYKRSQVFEDVLRPALQASGLDRIEGFPVPDQSVPEFTLNETREIIWEVAEIGFRFEFCALDRRASGKERVSAVKDCFAGHMFVGIPLHLGKQGWAATALEERHRYVARTARLMLDWITKSPQPSILQRIVDHRPWSSAHMQELETAVCRYYTQAFWEHFGRAAVLPMRLDHDLEEKEEGEL</sequence>
<dbReference type="Proteomes" id="UP001218188">
    <property type="component" value="Unassembled WGS sequence"/>
</dbReference>
<name>A0AAD6S3W1_9AGAR</name>
<keyword evidence="3" id="KW-1185">Reference proteome</keyword>
<feature type="region of interest" description="Disordered" evidence="1">
    <location>
        <begin position="349"/>
        <end position="412"/>
    </location>
</feature>
<dbReference type="AlphaFoldDB" id="A0AAD6S3W1"/>
<feature type="compositionally biased region" description="Pro residues" evidence="1">
    <location>
        <begin position="24"/>
        <end position="35"/>
    </location>
</feature>
<organism evidence="2 3">
    <name type="scientific">Mycena alexandri</name>
    <dbReference type="NCBI Taxonomy" id="1745969"/>
    <lineage>
        <taxon>Eukaryota</taxon>
        <taxon>Fungi</taxon>
        <taxon>Dikarya</taxon>
        <taxon>Basidiomycota</taxon>
        <taxon>Agaricomycotina</taxon>
        <taxon>Agaricomycetes</taxon>
        <taxon>Agaricomycetidae</taxon>
        <taxon>Agaricales</taxon>
        <taxon>Marasmiineae</taxon>
        <taxon>Mycenaceae</taxon>
        <taxon>Mycena</taxon>
    </lineage>
</organism>
<feature type="compositionally biased region" description="Basic and acidic residues" evidence="1">
    <location>
        <begin position="9"/>
        <end position="18"/>
    </location>
</feature>
<evidence type="ECO:0000256" key="1">
    <source>
        <dbReference type="SAM" id="MobiDB-lite"/>
    </source>
</evidence>
<dbReference type="EMBL" id="JARJCM010000253">
    <property type="protein sequence ID" value="KAJ7020731.1"/>
    <property type="molecule type" value="Genomic_DNA"/>
</dbReference>
<comment type="caution">
    <text evidence="2">The sequence shown here is derived from an EMBL/GenBank/DDBJ whole genome shotgun (WGS) entry which is preliminary data.</text>
</comment>
<feature type="region of interest" description="Disordered" evidence="1">
    <location>
        <begin position="1"/>
        <end position="42"/>
    </location>
</feature>
<accession>A0AAD6S3W1</accession>
<proteinExistence type="predicted"/>
<reference evidence="2" key="1">
    <citation type="submission" date="2023-03" db="EMBL/GenBank/DDBJ databases">
        <title>Massive genome expansion in bonnet fungi (Mycena s.s.) driven by repeated elements and novel gene families across ecological guilds.</title>
        <authorList>
            <consortium name="Lawrence Berkeley National Laboratory"/>
            <person name="Harder C.B."/>
            <person name="Miyauchi S."/>
            <person name="Viragh M."/>
            <person name="Kuo A."/>
            <person name="Thoen E."/>
            <person name="Andreopoulos B."/>
            <person name="Lu D."/>
            <person name="Skrede I."/>
            <person name="Drula E."/>
            <person name="Henrissat B."/>
            <person name="Morin E."/>
            <person name="Kohler A."/>
            <person name="Barry K."/>
            <person name="LaButti K."/>
            <person name="Morin E."/>
            <person name="Salamov A."/>
            <person name="Lipzen A."/>
            <person name="Mereny Z."/>
            <person name="Hegedus B."/>
            <person name="Baldrian P."/>
            <person name="Stursova M."/>
            <person name="Weitz H."/>
            <person name="Taylor A."/>
            <person name="Grigoriev I.V."/>
            <person name="Nagy L.G."/>
            <person name="Martin F."/>
            <person name="Kauserud H."/>
        </authorList>
    </citation>
    <scope>NUCLEOTIDE SEQUENCE</scope>
    <source>
        <strain evidence="2">CBHHK200</strain>
    </source>
</reference>
<evidence type="ECO:0000313" key="3">
    <source>
        <dbReference type="Proteomes" id="UP001218188"/>
    </source>
</evidence>